<name>A0A645HI30_9ZZZZ</name>
<sequence>MKYLTIVGDNAPVVVGEAQDPDWAVWEVAYINFGTDVIMTSYKDQISVKDVFEALGMAEAESYDFICTDEYTQNVAAADIADCYVSWVDGRVDGVVPGIGDYTLYNLLYIQPHVG</sequence>
<dbReference type="AlphaFoldDB" id="A0A645HI30"/>
<proteinExistence type="predicted"/>
<dbReference type="EMBL" id="VSSQ01092729">
    <property type="protein sequence ID" value="MPN37849.1"/>
    <property type="molecule type" value="Genomic_DNA"/>
</dbReference>
<organism evidence="1">
    <name type="scientific">bioreactor metagenome</name>
    <dbReference type="NCBI Taxonomy" id="1076179"/>
    <lineage>
        <taxon>unclassified sequences</taxon>
        <taxon>metagenomes</taxon>
        <taxon>ecological metagenomes</taxon>
    </lineage>
</organism>
<evidence type="ECO:0000313" key="1">
    <source>
        <dbReference type="EMBL" id="MPN37849.1"/>
    </source>
</evidence>
<gene>
    <name evidence="1" type="ORF">SDC9_185370</name>
</gene>
<protein>
    <submittedName>
        <fullName evidence="1">Uncharacterized protein</fullName>
    </submittedName>
</protein>
<accession>A0A645HI30</accession>
<comment type="caution">
    <text evidence="1">The sequence shown here is derived from an EMBL/GenBank/DDBJ whole genome shotgun (WGS) entry which is preliminary data.</text>
</comment>
<reference evidence="1" key="1">
    <citation type="submission" date="2019-08" db="EMBL/GenBank/DDBJ databases">
        <authorList>
            <person name="Kucharzyk K."/>
            <person name="Murdoch R.W."/>
            <person name="Higgins S."/>
            <person name="Loffler F."/>
        </authorList>
    </citation>
    <scope>NUCLEOTIDE SEQUENCE</scope>
</reference>